<dbReference type="PROSITE" id="PS01081">
    <property type="entry name" value="HTH_TETR_1"/>
    <property type="match status" value="1"/>
</dbReference>
<dbReference type="SUPFAM" id="SSF46689">
    <property type="entry name" value="Homeodomain-like"/>
    <property type="match status" value="1"/>
</dbReference>
<dbReference type="Pfam" id="PF00440">
    <property type="entry name" value="TetR_N"/>
    <property type="match status" value="1"/>
</dbReference>
<sequence>MTTDRATGSSGTGEAPVGRDAVVSAVLTHAAELFAERGPAATSIRDIAERAGVNHGLVFRHFGAKDQLVARVLDHLAAESGAALDRSGPGDRSPLDAALRMHLTVLARSILDGYPVAQLQRDFPVISRLIERARPFHESEHDASLAVAHVAALSLGWQLFGSFLQGAAGLEDMSEAELQRDIDAEAARILLSDPADPFPPAE</sequence>
<dbReference type="InterPro" id="IPR001647">
    <property type="entry name" value="HTH_TetR"/>
</dbReference>
<dbReference type="PANTHER" id="PTHR30055:SF153">
    <property type="entry name" value="HTH-TYPE TRANSCRIPTIONAL REPRESSOR RV3405C"/>
    <property type="match status" value="1"/>
</dbReference>
<protein>
    <submittedName>
        <fullName evidence="4">TetR/AcrR family transcriptional regulator</fullName>
    </submittedName>
</protein>
<feature type="domain" description="HTH tetR-type" evidence="3">
    <location>
        <begin position="20"/>
        <end position="80"/>
    </location>
</feature>
<gene>
    <name evidence="4" type="ORF">ACFYXQ_25860</name>
</gene>
<name>A0ABW6S4I1_9NOCA</name>
<dbReference type="PROSITE" id="PS50977">
    <property type="entry name" value="HTH_TETR_2"/>
    <property type="match status" value="1"/>
</dbReference>
<evidence type="ECO:0000256" key="1">
    <source>
        <dbReference type="ARBA" id="ARBA00023125"/>
    </source>
</evidence>
<dbReference type="InterPro" id="IPR009057">
    <property type="entry name" value="Homeodomain-like_sf"/>
</dbReference>
<evidence type="ECO:0000256" key="2">
    <source>
        <dbReference type="PROSITE-ProRule" id="PRU00335"/>
    </source>
</evidence>
<reference evidence="4 5" key="1">
    <citation type="submission" date="2024-10" db="EMBL/GenBank/DDBJ databases">
        <title>The Natural Products Discovery Center: Release of the First 8490 Sequenced Strains for Exploring Actinobacteria Biosynthetic Diversity.</title>
        <authorList>
            <person name="Kalkreuter E."/>
            <person name="Kautsar S.A."/>
            <person name="Yang D."/>
            <person name="Bader C.D."/>
            <person name="Teijaro C.N."/>
            <person name="Fluegel L."/>
            <person name="Davis C.M."/>
            <person name="Simpson J.R."/>
            <person name="Lauterbach L."/>
            <person name="Steele A.D."/>
            <person name="Gui C."/>
            <person name="Meng S."/>
            <person name="Li G."/>
            <person name="Viehrig K."/>
            <person name="Ye F."/>
            <person name="Su P."/>
            <person name="Kiefer A.F."/>
            <person name="Nichols A."/>
            <person name="Cepeda A.J."/>
            <person name="Yan W."/>
            <person name="Fan B."/>
            <person name="Jiang Y."/>
            <person name="Adhikari A."/>
            <person name="Zheng C.-J."/>
            <person name="Schuster L."/>
            <person name="Cowan T.M."/>
            <person name="Smanski M.J."/>
            <person name="Chevrette M.G."/>
            <person name="De Carvalho L.P.S."/>
            <person name="Shen B."/>
        </authorList>
    </citation>
    <scope>NUCLEOTIDE SEQUENCE [LARGE SCALE GENOMIC DNA]</scope>
    <source>
        <strain evidence="4 5">NPDC002593</strain>
    </source>
</reference>
<dbReference type="EMBL" id="JBIAQY010000009">
    <property type="protein sequence ID" value="MFF3571211.1"/>
    <property type="molecule type" value="Genomic_DNA"/>
</dbReference>
<comment type="caution">
    <text evidence="4">The sequence shown here is derived from an EMBL/GenBank/DDBJ whole genome shotgun (WGS) entry which is preliminary data.</text>
</comment>
<organism evidence="4 5">
    <name type="scientific">Nocardia jiangxiensis</name>
    <dbReference type="NCBI Taxonomy" id="282685"/>
    <lineage>
        <taxon>Bacteria</taxon>
        <taxon>Bacillati</taxon>
        <taxon>Actinomycetota</taxon>
        <taxon>Actinomycetes</taxon>
        <taxon>Mycobacteriales</taxon>
        <taxon>Nocardiaceae</taxon>
        <taxon>Nocardia</taxon>
    </lineage>
</organism>
<accession>A0ABW6S4I1</accession>
<evidence type="ECO:0000313" key="4">
    <source>
        <dbReference type="EMBL" id="MFF3571211.1"/>
    </source>
</evidence>
<keyword evidence="5" id="KW-1185">Reference proteome</keyword>
<feature type="DNA-binding region" description="H-T-H motif" evidence="2">
    <location>
        <begin position="43"/>
        <end position="62"/>
    </location>
</feature>
<dbReference type="Gene3D" id="1.10.357.10">
    <property type="entry name" value="Tetracycline Repressor, domain 2"/>
    <property type="match status" value="1"/>
</dbReference>
<proteinExistence type="predicted"/>
<dbReference type="PRINTS" id="PR00455">
    <property type="entry name" value="HTHTETR"/>
</dbReference>
<dbReference type="Proteomes" id="UP001601992">
    <property type="component" value="Unassembled WGS sequence"/>
</dbReference>
<evidence type="ECO:0000259" key="3">
    <source>
        <dbReference type="PROSITE" id="PS50977"/>
    </source>
</evidence>
<dbReference type="RefSeq" id="WP_040825027.1">
    <property type="nucleotide sequence ID" value="NZ_JBIAQY010000009.1"/>
</dbReference>
<dbReference type="InterPro" id="IPR050109">
    <property type="entry name" value="HTH-type_TetR-like_transc_reg"/>
</dbReference>
<dbReference type="InterPro" id="IPR023772">
    <property type="entry name" value="DNA-bd_HTH_TetR-type_CS"/>
</dbReference>
<keyword evidence="1 2" id="KW-0238">DNA-binding</keyword>
<evidence type="ECO:0000313" key="5">
    <source>
        <dbReference type="Proteomes" id="UP001601992"/>
    </source>
</evidence>
<dbReference type="PANTHER" id="PTHR30055">
    <property type="entry name" value="HTH-TYPE TRANSCRIPTIONAL REGULATOR RUTR"/>
    <property type="match status" value="1"/>
</dbReference>